<dbReference type="Pfam" id="PF01850">
    <property type="entry name" value="PIN"/>
    <property type="match status" value="1"/>
</dbReference>
<feature type="domain" description="PIN" evidence="1">
    <location>
        <begin position="8"/>
        <end position="48"/>
    </location>
</feature>
<name>A0A2M7PMT7_9BACT</name>
<gene>
    <name evidence="2" type="ORF">COZ07_07360</name>
</gene>
<organism evidence="2 3">
    <name type="scientific">Candidatus Infernicultor aquiphilus</name>
    <dbReference type="NCBI Taxonomy" id="1805029"/>
    <lineage>
        <taxon>Bacteria</taxon>
        <taxon>Pseudomonadati</taxon>
        <taxon>Atribacterota</taxon>
        <taxon>Candidatus Phoenicimicrobiia</taxon>
        <taxon>Candidatus Pheonicimicrobiales</taxon>
        <taxon>Candidatus Phoenicimicrobiaceae</taxon>
        <taxon>Candidatus Infernicultor</taxon>
    </lineage>
</organism>
<dbReference type="InterPro" id="IPR002716">
    <property type="entry name" value="PIN_dom"/>
</dbReference>
<comment type="caution">
    <text evidence="2">The sequence shown here is derived from an EMBL/GenBank/DDBJ whole genome shotgun (WGS) entry which is preliminary data.</text>
</comment>
<accession>A0A2M7PMT7</accession>
<sequence length="61" mass="6920">MQLNMSERKGKLRANYNINTPDAIQIATSLEVKADLFITNDANLKKISEIKVLLLSEMLKE</sequence>
<dbReference type="EMBL" id="PFKO01000280">
    <property type="protein sequence ID" value="PIY31940.1"/>
    <property type="molecule type" value="Genomic_DNA"/>
</dbReference>
<dbReference type="AlphaFoldDB" id="A0A2M7PMT7"/>
<evidence type="ECO:0000259" key="1">
    <source>
        <dbReference type="Pfam" id="PF01850"/>
    </source>
</evidence>
<proteinExistence type="predicted"/>
<reference evidence="2 3" key="1">
    <citation type="submission" date="2017-09" db="EMBL/GenBank/DDBJ databases">
        <title>Depth-based differentiation of microbial function through sediment-hosted aquifers and enrichment of novel symbionts in the deep terrestrial subsurface.</title>
        <authorList>
            <person name="Probst A.J."/>
            <person name="Ladd B."/>
            <person name="Jarett J.K."/>
            <person name="Geller-Mcgrath D.E."/>
            <person name="Sieber C.M."/>
            <person name="Emerson J.B."/>
            <person name="Anantharaman K."/>
            <person name="Thomas B.C."/>
            <person name="Malmstrom R."/>
            <person name="Stieglmeier M."/>
            <person name="Klingl A."/>
            <person name="Woyke T."/>
            <person name="Ryan C.M."/>
            <person name="Banfield J.F."/>
        </authorList>
    </citation>
    <scope>NUCLEOTIDE SEQUENCE [LARGE SCALE GENOMIC DNA]</scope>
    <source>
        <strain evidence="2">CG_4_10_14_3_um_filter_34_13</strain>
    </source>
</reference>
<evidence type="ECO:0000313" key="2">
    <source>
        <dbReference type="EMBL" id="PIY31940.1"/>
    </source>
</evidence>
<dbReference type="Proteomes" id="UP000230646">
    <property type="component" value="Unassembled WGS sequence"/>
</dbReference>
<evidence type="ECO:0000313" key="3">
    <source>
        <dbReference type="Proteomes" id="UP000230646"/>
    </source>
</evidence>
<protein>
    <recommendedName>
        <fullName evidence="1">PIN domain-containing protein</fullName>
    </recommendedName>
</protein>
<dbReference type="SUPFAM" id="SSF88723">
    <property type="entry name" value="PIN domain-like"/>
    <property type="match status" value="1"/>
</dbReference>
<dbReference type="InterPro" id="IPR029060">
    <property type="entry name" value="PIN-like_dom_sf"/>
</dbReference>